<evidence type="ECO:0000313" key="2">
    <source>
        <dbReference type="EMBL" id="MCQ5082819.1"/>
    </source>
</evidence>
<gene>
    <name evidence="1" type="ORF">F2Y10_10765</name>
    <name evidence="2" type="ORF">NE651_07935</name>
</gene>
<evidence type="ECO:0000313" key="3">
    <source>
        <dbReference type="Proteomes" id="UP000322940"/>
    </source>
</evidence>
<sequence length="76" mass="8723">MKSDSIFKSLDAIATEGISRKKRTLFAKKVTIDLDEQHLIILDKRLKMAGYHGCMRGVIWEALELLADKYNLQNND</sequence>
<proteinExistence type="predicted"/>
<organism evidence="1 3">
    <name type="scientific">Alistipes onderdonkii</name>
    <dbReference type="NCBI Taxonomy" id="328813"/>
    <lineage>
        <taxon>Bacteria</taxon>
        <taxon>Pseudomonadati</taxon>
        <taxon>Bacteroidota</taxon>
        <taxon>Bacteroidia</taxon>
        <taxon>Bacteroidales</taxon>
        <taxon>Rikenellaceae</taxon>
        <taxon>Alistipes</taxon>
    </lineage>
</organism>
<dbReference type="Proteomes" id="UP000322940">
    <property type="component" value="Unassembled WGS sequence"/>
</dbReference>
<reference evidence="1 3" key="1">
    <citation type="journal article" date="2019" name="Nat. Med.">
        <title>A library of human gut bacterial isolates paired with longitudinal multiomics data enables mechanistic microbiome research.</title>
        <authorList>
            <person name="Poyet M."/>
            <person name="Groussin M."/>
            <person name="Gibbons S.M."/>
            <person name="Avila-Pacheco J."/>
            <person name="Jiang X."/>
            <person name="Kearney S.M."/>
            <person name="Perrotta A.R."/>
            <person name="Berdy B."/>
            <person name="Zhao S."/>
            <person name="Lieberman T.D."/>
            <person name="Swanson P.K."/>
            <person name="Smith M."/>
            <person name="Roesemann S."/>
            <person name="Alexander J.E."/>
            <person name="Rich S.A."/>
            <person name="Livny J."/>
            <person name="Vlamakis H."/>
            <person name="Clish C."/>
            <person name="Bullock K."/>
            <person name="Deik A."/>
            <person name="Scott J."/>
            <person name="Pierce K.A."/>
            <person name="Xavier R.J."/>
            <person name="Alm E.J."/>
        </authorList>
    </citation>
    <scope>NUCLEOTIDE SEQUENCE [LARGE SCALE GENOMIC DNA]</scope>
    <source>
        <strain evidence="1 3">BIOML-A266</strain>
    </source>
</reference>
<dbReference type="AlphaFoldDB" id="A0A5B3GUR5"/>
<comment type="caution">
    <text evidence="1">The sequence shown here is derived from an EMBL/GenBank/DDBJ whole genome shotgun (WGS) entry which is preliminary data.</text>
</comment>
<dbReference type="EMBL" id="VVXH01000010">
    <property type="protein sequence ID" value="KAA2377508.1"/>
    <property type="molecule type" value="Genomic_DNA"/>
</dbReference>
<dbReference type="Proteomes" id="UP001205035">
    <property type="component" value="Unassembled WGS sequence"/>
</dbReference>
<reference evidence="2" key="2">
    <citation type="submission" date="2022-06" db="EMBL/GenBank/DDBJ databases">
        <title>Isolation of gut microbiota from human fecal samples.</title>
        <authorList>
            <person name="Pamer E.G."/>
            <person name="Barat B."/>
            <person name="Waligurski E."/>
            <person name="Medina S."/>
            <person name="Paddock L."/>
            <person name="Mostad J."/>
        </authorList>
    </citation>
    <scope>NUCLEOTIDE SEQUENCE</scope>
    <source>
        <strain evidence="2">DFI.6.22</strain>
    </source>
</reference>
<protein>
    <submittedName>
        <fullName evidence="1">Uncharacterized protein</fullName>
    </submittedName>
</protein>
<name>A0A5B3GUR5_9BACT</name>
<dbReference type="EMBL" id="JANGBQ010000009">
    <property type="protein sequence ID" value="MCQ5082819.1"/>
    <property type="molecule type" value="Genomic_DNA"/>
</dbReference>
<accession>A0A5B3GUR5</accession>
<evidence type="ECO:0000313" key="1">
    <source>
        <dbReference type="EMBL" id="KAA2377508.1"/>
    </source>
</evidence>
<dbReference type="RefSeq" id="WP_014774736.1">
    <property type="nucleotide sequence ID" value="NZ_DAWDON010000014.1"/>
</dbReference>